<reference evidence="1" key="1">
    <citation type="journal article" date="2020" name="Stud. Mycol.">
        <title>101 Dothideomycetes genomes: a test case for predicting lifestyles and emergence of pathogens.</title>
        <authorList>
            <person name="Haridas S."/>
            <person name="Albert R."/>
            <person name="Binder M."/>
            <person name="Bloem J."/>
            <person name="Labutti K."/>
            <person name="Salamov A."/>
            <person name="Andreopoulos B."/>
            <person name="Baker S."/>
            <person name="Barry K."/>
            <person name="Bills G."/>
            <person name="Bluhm B."/>
            <person name="Cannon C."/>
            <person name="Castanera R."/>
            <person name="Culley D."/>
            <person name="Daum C."/>
            <person name="Ezra D."/>
            <person name="Gonzalez J."/>
            <person name="Henrissat B."/>
            <person name="Kuo A."/>
            <person name="Liang C."/>
            <person name="Lipzen A."/>
            <person name="Lutzoni F."/>
            <person name="Magnuson J."/>
            <person name="Mondo S."/>
            <person name="Nolan M."/>
            <person name="Ohm R."/>
            <person name="Pangilinan J."/>
            <person name="Park H.-J."/>
            <person name="Ramirez L."/>
            <person name="Alfaro M."/>
            <person name="Sun H."/>
            <person name="Tritt A."/>
            <person name="Yoshinaga Y."/>
            <person name="Zwiers L.-H."/>
            <person name="Turgeon B."/>
            <person name="Goodwin S."/>
            <person name="Spatafora J."/>
            <person name="Crous P."/>
            <person name="Grigoriev I."/>
        </authorList>
    </citation>
    <scope>NUCLEOTIDE SEQUENCE</scope>
    <source>
        <strain evidence="1">CBS 113818</strain>
    </source>
</reference>
<name>A0A6A7A9D3_9PLEO</name>
<sequence>MGAVSLSRVRRIDCAAAIRDVTRMPTSSQPRPSLDPQPSRSMFSRHLPCARAVVCSTTRGALPLLCTARTSSTAVAAMSEKAVAKRVVWPCLTLDPAANAWHGTISLGRCDRRVDMRYKPTSALKLPMPCCGEYHDGRH</sequence>
<dbReference type="AlphaFoldDB" id="A0A6A7A9D3"/>
<gene>
    <name evidence="1" type="ORF">CC86DRAFT_174765</name>
</gene>
<dbReference type="EMBL" id="MU006220">
    <property type="protein sequence ID" value="KAF2829773.1"/>
    <property type="molecule type" value="Genomic_DNA"/>
</dbReference>
<evidence type="ECO:0000313" key="2">
    <source>
        <dbReference type="Proteomes" id="UP000799424"/>
    </source>
</evidence>
<protein>
    <submittedName>
        <fullName evidence="1">Uncharacterized protein</fullName>
    </submittedName>
</protein>
<accession>A0A6A7A9D3</accession>
<dbReference type="Proteomes" id="UP000799424">
    <property type="component" value="Unassembled WGS sequence"/>
</dbReference>
<proteinExistence type="predicted"/>
<organism evidence="1 2">
    <name type="scientific">Ophiobolus disseminans</name>
    <dbReference type="NCBI Taxonomy" id="1469910"/>
    <lineage>
        <taxon>Eukaryota</taxon>
        <taxon>Fungi</taxon>
        <taxon>Dikarya</taxon>
        <taxon>Ascomycota</taxon>
        <taxon>Pezizomycotina</taxon>
        <taxon>Dothideomycetes</taxon>
        <taxon>Pleosporomycetidae</taxon>
        <taxon>Pleosporales</taxon>
        <taxon>Pleosporineae</taxon>
        <taxon>Phaeosphaeriaceae</taxon>
        <taxon>Ophiobolus</taxon>
    </lineage>
</organism>
<keyword evidence="2" id="KW-1185">Reference proteome</keyword>
<evidence type="ECO:0000313" key="1">
    <source>
        <dbReference type="EMBL" id="KAF2829773.1"/>
    </source>
</evidence>